<proteinExistence type="predicted"/>
<protein>
    <submittedName>
        <fullName evidence="2">Uncharacterized protein</fullName>
    </submittedName>
</protein>
<evidence type="ECO:0000256" key="1">
    <source>
        <dbReference type="SAM" id="MobiDB-lite"/>
    </source>
</evidence>
<reference evidence="2" key="1">
    <citation type="journal article" date="2015" name="Nature">
        <title>Complex archaea that bridge the gap between prokaryotes and eukaryotes.</title>
        <authorList>
            <person name="Spang A."/>
            <person name="Saw J.H."/>
            <person name="Jorgensen S.L."/>
            <person name="Zaremba-Niedzwiedzka K."/>
            <person name="Martijn J."/>
            <person name="Lind A.E."/>
            <person name="van Eijk R."/>
            <person name="Schleper C."/>
            <person name="Guy L."/>
            <person name="Ettema T.J."/>
        </authorList>
    </citation>
    <scope>NUCLEOTIDE SEQUENCE</scope>
</reference>
<comment type="caution">
    <text evidence="2">The sequence shown here is derived from an EMBL/GenBank/DDBJ whole genome shotgun (WGS) entry which is preliminary data.</text>
</comment>
<accession>A0A0F9KLQ9</accession>
<feature type="compositionally biased region" description="Basic residues" evidence="1">
    <location>
        <begin position="123"/>
        <end position="133"/>
    </location>
</feature>
<dbReference type="EMBL" id="LAZR01007763">
    <property type="protein sequence ID" value="KKM83104.1"/>
    <property type="molecule type" value="Genomic_DNA"/>
</dbReference>
<organism evidence="2">
    <name type="scientific">marine sediment metagenome</name>
    <dbReference type="NCBI Taxonomy" id="412755"/>
    <lineage>
        <taxon>unclassified sequences</taxon>
        <taxon>metagenomes</taxon>
        <taxon>ecological metagenomes</taxon>
    </lineage>
</organism>
<sequence>MVQQFNPLTAPLTMIKQVGEQAATAIQSVGSGLTTMASQGLDTLITGVPGLPGLPGAAATPGIPTPQQLMPANLQQALGQVENLLIPPGLPRPSQAFRAVSPPQPTPTPAAAPAQPPPAAVAQRRRVAERRGM</sequence>
<name>A0A0F9KLQ9_9ZZZZ</name>
<evidence type="ECO:0000313" key="2">
    <source>
        <dbReference type="EMBL" id="KKM83104.1"/>
    </source>
</evidence>
<dbReference type="AlphaFoldDB" id="A0A0F9KLQ9"/>
<feature type="region of interest" description="Disordered" evidence="1">
    <location>
        <begin position="87"/>
        <end position="133"/>
    </location>
</feature>
<feature type="compositionally biased region" description="Pro residues" evidence="1">
    <location>
        <begin position="102"/>
        <end position="119"/>
    </location>
</feature>
<gene>
    <name evidence="2" type="ORF">LCGC14_1312760</name>
</gene>